<dbReference type="GO" id="GO:0003677">
    <property type="term" value="F:DNA binding"/>
    <property type="evidence" value="ECO:0007669"/>
    <property type="project" value="UniProtKB-KW"/>
</dbReference>
<dbReference type="PANTHER" id="PTHR43132:SF2">
    <property type="entry name" value="ARSENICAL RESISTANCE OPERON REPRESSOR ARSR-RELATED"/>
    <property type="match status" value="1"/>
</dbReference>
<dbReference type="SMART" id="SM00418">
    <property type="entry name" value="HTH_ARSR"/>
    <property type="match status" value="1"/>
</dbReference>
<dbReference type="Gene3D" id="1.10.10.10">
    <property type="entry name" value="Winged helix-like DNA-binding domain superfamily/Winged helix DNA-binding domain"/>
    <property type="match status" value="1"/>
</dbReference>
<protein>
    <recommendedName>
        <fullName evidence="4">HTH arsR-type domain-containing protein</fullName>
    </recommendedName>
</protein>
<dbReference type="InterPro" id="IPR011991">
    <property type="entry name" value="ArsR-like_HTH"/>
</dbReference>
<name>A0A8J2ZJ99_9RHOB</name>
<reference evidence="5" key="1">
    <citation type="journal article" date="2014" name="Int. J. Syst. Evol. Microbiol.">
        <title>Complete genome sequence of Corynebacterium casei LMG S-19264T (=DSM 44701T), isolated from a smear-ripened cheese.</title>
        <authorList>
            <consortium name="US DOE Joint Genome Institute (JGI-PGF)"/>
            <person name="Walter F."/>
            <person name="Albersmeier A."/>
            <person name="Kalinowski J."/>
            <person name="Ruckert C."/>
        </authorList>
    </citation>
    <scope>NUCLEOTIDE SEQUENCE</scope>
    <source>
        <strain evidence="5">CGMCC 1.15762</strain>
    </source>
</reference>
<dbReference type="AlphaFoldDB" id="A0A8J2ZJ99"/>
<reference evidence="5" key="2">
    <citation type="submission" date="2020-09" db="EMBL/GenBank/DDBJ databases">
        <authorList>
            <person name="Sun Q."/>
            <person name="Zhou Y."/>
        </authorList>
    </citation>
    <scope>NUCLEOTIDE SEQUENCE</scope>
    <source>
        <strain evidence="5">CGMCC 1.15762</strain>
    </source>
</reference>
<dbReference type="InterPro" id="IPR036388">
    <property type="entry name" value="WH-like_DNA-bd_sf"/>
</dbReference>
<dbReference type="Proteomes" id="UP000617145">
    <property type="component" value="Unassembled WGS sequence"/>
</dbReference>
<dbReference type="CDD" id="cd00090">
    <property type="entry name" value="HTH_ARSR"/>
    <property type="match status" value="1"/>
</dbReference>
<dbReference type="Pfam" id="PF12840">
    <property type="entry name" value="HTH_20"/>
    <property type="match status" value="1"/>
</dbReference>
<dbReference type="PRINTS" id="PR00778">
    <property type="entry name" value="HTHARSR"/>
</dbReference>
<evidence type="ECO:0000256" key="2">
    <source>
        <dbReference type="ARBA" id="ARBA00023125"/>
    </source>
</evidence>
<comment type="caution">
    <text evidence="5">The sequence shown here is derived from an EMBL/GenBank/DDBJ whole genome shotgun (WGS) entry which is preliminary data.</text>
</comment>
<dbReference type="PANTHER" id="PTHR43132">
    <property type="entry name" value="ARSENICAL RESISTANCE OPERON REPRESSOR ARSR-RELATED"/>
    <property type="match status" value="1"/>
</dbReference>
<accession>A0A8J2ZJ99</accession>
<dbReference type="EMBL" id="BMJV01000003">
    <property type="protein sequence ID" value="GGG71573.1"/>
    <property type="molecule type" value="Genomic_DNA"/>
</dbReference>
<dbReference type="InterPro" id="IPR036390">
    <property type="entry name" value="WH_DNA-bd_sf"/>
</dbReference>
<dbReference type="NCBIfam" id="NF033788">
    <property type="entry name" value="HTH_metalloreg"/>
    <property type="match status" value="1"/>
</dbReference>
<evidence type="ECO:0000313" key="6">
    <source>
        <dbReference type="Proteomes" id="UP000617145"/>
    </source>
</evidence>
<organism evidence="5 6">
    <name type="scientific">Salipiger pallidus</name>
    <dbReference type="NCBI Taxonomy" id="1775170"/>
    <lineage>
        <taxon>Bacteria</taxon>
        <taxon>Pseudomonadati</taxon>
        <taxon>Pseudomonadota</taxon>
        <taxon>Alphaproteobacteria</taxon>
        <taxon>Rhodobacterales</taxon>
        <taxon>Roseobacteraceae</taxon>
        <taxon>Salipiger</taxon>
    </lineage>
</organism>
<keyword evidence="3" id="KW-0804">Transcription</keyword>
<keyword evidence="6" id="KW-1185">Reference proteome</keyword>
<evidence type="ECO:0000256" key="1">
    <source>
        <dbReference type="ARBA" id="ARBA00023015"/>
    </source>
</evidence>
<dbReference type="SUPFAM" id="SSF46785">
    <property type="entry name" value="Winged helix' DNA-binding domain"/>
    <property type="match status" value="1"/>
</dbReference>
<sequence>MKNDSTPRLSEMPLEVAASQFAALGSEQRLTVLKTLVRSGPGGLSIGALGERTGVTGSTLTHHLRILTTAGLVQQTKQGRSTICAAAAYSEVRALSEFLLTQCCADCSDPEHDHG</sequence>
<evidence type="ECO:0000313" key="5">
    <source>
        <dbReference type="EMBL" id="GGG71573.1"/>
    </source>
</evidence>
<evidence type="ECO:0000259" key="4">
    <source>
        <dbReference type="PROSITE" id="PS50987"/>
    </source>
</evidence>
<dbReference type="InterPro" id="IPR001845">
    <property type="entry name" value="HTH_ArsR_DNA-bd_dom"/>
</dbReference>
<dbReference type="RefSeq" id="WP_188790011.1">
    <property type="nucleotide sequence ID" value="NZ_BMJV01000003.1"/>
</dbReference>
<gene>
    <name evidence="5" type="ORF">GCM10011415_19310</name>
</gene>
<feature type="domain" description="HTH arsR-type" evidence="4">
    <location>
        <begin position="9"/>
        <end position="106"/>
    </location>
</feature>
<dbReference type="InterPro" id="IPR051011">
    <property type="entry name" value="Metal_resp_trans_reg"/>
</dbReference>
<keyword evidence="2" id="KW-0238">DNA-binding</keyword>
<dbReference type="GO" id="GO:0003700">
    <property type="term" value="F:DNA-binding transcription factor activity"/>
    <property type="evidence" value="ECO:0007669"/>
    <property type="project" value="InterPro"/>
</dbReference>
<dbReference type="PROSITE" id="PS50987">
    <property type="entry name" value="HTH_ARSR_2"/>
    <property type="match status" value="1"/>
</dbReference>
<proteinExistence type="predicted"/>
<evidence type="ECO:0000256" key="3">
    <source>
        <dbReference type="ARBA" id="ARBA00023163"/>
    </source>
</evidence>
<keyword evidence="1" id="KW-0805">Transcription regulation</keyword>